<sequence length="272" mass="28659">MTNSLRTAIGSDPGPHRTGNEDSALVAPCLLAVADGMGGHVFGEVASAATIAALGDLEAWAAGVDLRERDTLELVRAGVAEAARRLDELADADPELRGMGTTVTAMLWDGVGFAVAHVGDSRAYVLRDGLLGQLTHDHTMVQSLVDAGRITRAEAERHPRRSVLMRTLQSGNAYELDLFRVDARLGDRYLVCSDGLTDVVSDQAVREALLNATDPAEAVHWLITLAVRAGGPDNITCVVADVVPGEPTDSDSGRITVGAHRLLGSPTPRQAS</sequence>
<comment type="caution">
    <text evidence="3">The sequence shown here is derived from an EMBL/GenBank/DDBJ whole genome shotgun (WGS) entry which is preliminary data.</text>
</comment>
<dbReference type="EC" id="3.1.3.16" evidence="3"/>
<feature type="region of interest" description="Disordered" evidence="1">
    <location>
        <begin position="1"/>
        <end position="21"/>
    </location>
</feature>
<protein>
    <submittedName>
        <fullName evidence="3">PP2C family protein-serine/threonine phosphatase</fullName>
        <ecNumber evidence="3">3.1.3.16</ecNumber>
    </submittedName>
</protein>
<dbReference type="GO" id="GO:0004722">
    <property type="term" value="F:protein serine/threonine phosphatase activity"/>
    <property type="evidence" value="ECO:0007669"/>
    <property type="project" value="UniProtKB-EC"/>
</dbReference>
<keyword evidence="4" id="KW-1185">Reference proteome</keyword>
<organism evidence="3 4">
    <name type="scientific">Allokutzneria oryzae</name>
    <dbReference type="NCBI Taxonomy" id="1378989"/>
    <lineage>
        <taxon>Bacteria</taxon>
        <taxon>Bacillati</taxon>
        <taxon>Actinomycetota</taxon>
        <taxon>Actinomycetes</taxon>
        <taxon>Pseudonocardiales</taxon>
        <taxon>Pseudonocardiaceae</taxon>
        <taxon>Allokutzneria</taxon>
    </lineage>
</organism>
<evidence type="ECO:0000259" key="2">
    <source>
        <dbReference type="PROSITE" id="PS51746"/>
    </source>
</evidence>
<dbReference type="Proteomes" id="UP001589693">
    <property type="component" value="Unassembled WGS sequence"/>
</dbReference>
<name>A0ABV6A936_9PSEU</name>
<proteinExistence type="predicted"/>
<evidence type="ECO:0000313" key="3">
    <source>
        <dbReference type="EMBL" id="MFB9908764.1"/>
    </source>
</evidence>
<dbReference type="SMART" id="SM00332">
    <property type="entry name" value="PP2Cc"/>
    <property type="match status" value="1"/>
</dbReference>
<reference evidence="3 4" key="1">
    <citation type="submission" date="2024-09" db="EMBL/GenBank/DDBJ databases">
        <authorList>
            <person name="Sun Q."/>
            <person name="Mori K."/>
        </authorList>
    </citation>
    <scope>NUCLEOTIDE SEQUENCE [LARGE SCALE GENOMIC DNA]</scope>
    <source>
        <strain evidence="3 4">TBRC 7907</strain>
    </source>
</reference>
<dbReference type="Pfam" id="PF13672">
    <property type="entry name" value="PP2C_2"/>
    <property type="match status" value="1"/>
</dbReference>
<dbReference type="SMART" id="SM00331">
    <property type="entry name" value="PP2C_SIG"/>
    <property type="match status" value="1"/>
</dbReference>
<dbReference type="EMBL" id="JBHLZU010000027">
    <property type="protein sequence ID" value="MFB9908764.1"/>
    <property type="molecule type" value="Genomic_DNA"/>
</dbReference>
<dbReference type="PROSITE" id="PS51746">
    <property type="entry name" value="PPM_2"/>
    <property type="match status" value="1"/>
</dbReference>
<keyword evidence="3" id="KW-0378">Hydrolase</keyword>
<evidence type="ECO:0000256" key="1">
    <source>
        <dbReference type="SAM" id="MobiDB-lite"/>
    </source>
</evidence>
<accession>A0ABV6A936</accession>
<evidence type="ECO:0000313" key="4">
    <source>
        <dbReference type="Proteomes" id="UP001589693"/>
    </source>
</evidence>
<dbReference type="RefSeq" id="WP_377860755.1">
    <property type="nucleotide sequence ID" value="NZ_JBHLZU010000027.1"/>
</dbReference>
<dbReference type="Gene3D" id="3.60.40.10">
    <property type="entry name" value="PPM-type phosphatase domain"/>
    <property type="match status" value="1"/>
</dbReference>
<dbReference type="InterPro" id="IPR015655">
    <property type="entry name" value="PP2C"/>
</dbReference>
<feature type="domain" description="PPM-type phosphatase" evidence="2">
    <location>
        <begin position="6"/>
        <end position="242"/>
    </location>
</feature>
<dbReference type="CDD" id="cd00143">
    <property type="entry name" value="PP2Cc"/>
    <property type="match status" value="1"/>
</dbReference>
<dbReference type="InterPro" id="IPR001932">
    <property type="entry name" value="PPM-type_phosphatase-like_dom"/>
</dbReference>
<dbReference type="SUPFAM" id="SSF81606">
    <property type="entry name" value="PP2C-like"/>
    <property type="match status" value="1"/>
</dbReference>
<dbReference type="PANTHER" id="PTHR47992">
    <property type="entry name" value="PROTEIN PHOSPHATASE"/>
    <property type="match status" value="1"/>
</dbReference>
<dbReference type="InterPro" id="IPR036457">
    <property type="entry name" value="PPM-type-like_dom_sf"/>
</dbReference>
<gene>
    <name evidence="3" type="ORF">ACFFQA_32915</name>
</gene>